<feature type="region of interest" description="Disordered" evidence="1">
    <location>
        <begin position="82"/>
        <end position="104"/>
    </location>
</feature>
<reference evidence="2" key="1">
    <citation type="submission" date="2006-01" db="EMBL/GenBank/DDBJ databases">
        <title>Complete sequence of Anaeromyxobacter dehalogenans 2CP-C.</title>
        <authorList>
            <consortium name="US DOE Joint Genome Institute"/>
            <person name="Copeland A."/>
            <person name="Lucas S."/>
            <person name="Lapidus A."/>
            <person name="Barry K."/>
            <person name="Detter J.C."/>
            <person name="Glavina T."/>
            <person name="Hammon N."/>
            <person name="Israni S."/>
            <person name="Pitluck S."/>
            <person name="Brettin T."/>
            <person name="Bruce D."/>
            <person name="Han C."/>
            <person name="Tapia R."/>
            <person name="Gilna P."/>
            <person name="Kiss H."/>
            <person name="Schmutz J."/>
            <person name="Larimer F."/>
            <person name="Land M."/>
            <person name="Kyrpides N."/>
            <person name="Anderson I."/>
            <person name="Sanford R.A."/>
            <person name="Ritalahti K.M."/>
            <person name="Thomas H.S."/>
            <person name="Kirby J.R."/>
            <person name="Zhulin I.B."/>
            <person name="Loeffler F.E."/>
            <person name="Richardson P."/>
        </authorList>
    </citation>
    <scope>NUCLEOTIDE SEQUENCE</scope>
    <source>
        <strain evidence="2">2CP-C</strain>
    </source>
</reference>
<organism evidence="2 3">
    <name type="scientific">Anaeromyxobacter dehalogenans (strain 2CP-C)</name>
    <dbReference type="NCBI Taxonomy" id="290397"/>
    <lineage>
        <taxon>Bacteria</taxon>
        <taxon>Pseudomonadati</taxon>
        <taxon>Myxococcota</taxon>
        <taxon>Myxococcia</taxon>
        <taxon>Myxococcales</taxon>
        <taxon>Cystobacterineae</taxon>
        <taxon>Anaeromyxobacteraceae</taxon>
        <taxon>Anaeromyxobacter</taxon>
    </lineage>
</organism>
<dbReference type="EMBL" id="CP000251">
    <property type="protein sequence ID" value="ABC83303.1"/>
    <property type="molecule type" value="Genomic_DNA"/>
</dbReference>
<feature type="region of interest" description="Disordered" evidence="1">
    <location>
        <begin position="1"/>
        <end position="42"/>
    </location>
</feature>
<feature type="compositionally biased region" description="Low complexity" evidence="1">
    <location>
        <begin position="1"/>
        <end position="14"/>
    </location>
</feature>
<proteinExistence type="predicted"/>
<accession>Q2IFE5</accession>
<dbReference type="Proteomes" id="UP000001935">
    <property type="component" value="Chromosome"/>
</dbReference>
<dbReference type="HOGENOM" id="CLU_2244316_0_0_7"/>
<dbReference type="AlphaFoldDB" id="Q2IFE5"/>
<evidence type="ECO:0000313" key="3">
    <source>
        <dbReference type="Proteomes" id="UP000001935"/>
    </source>
</evidence>
<feature type="compositionally biased region" description="Basic residues" evidence="1">
    <location>
        <begin position="16"/>
        <end position="26"/>
    </location>
</feature>
<protein>
    <submittedName>
        <fullName evidence="2">Uncharacterized protein</fullName>
    </submittedName>
</protein>
<dbReference type="KEGG" id="ade:Adeh_3537"/>
<evidence type="ECO:0000313" key="2">
    <source>
        <dbReference type="EMBL" id="ABC83303.1"/>
    </source>
</evidence>
<gene>
    <name evidence="2" type="ordered locus">Adeh_3537</name>
</gene>
<dbReference type="STRING" id="290397.Adeh_3537"/>
<sequence length="104" mass="11039">MRSSSSTFASPAATWRPHRVRHRRGADRRCGSPRQANRLDSGALRHAVPELASVVVPHSGLSRGMAAMSSGWRLVVFGSFDARSSGGRGLSGAEGRVSPVEARS</sequence>
<name>Q2IFE5_ANADE</name>
<evidence type="ECO:0000256" key="1">
    <source>
        <dbReference type="SAM" id="MobiDB-lite"/>
    </source>
</evidence>